<dbReference type="InParanoid" id="A0A6I8V099"/>
<dbReference type="RefSeq" id="XP_002134081.2">
    <property type="nucleotide sequence ID" value="XM_002134045.3"/>
</dbReference>
<evidence type="ECO:0000313" key="3">
    <source>
        <dbReference type="RefSeq" id="XP_002134081.2"/>
    </source>
</evidence>
<keyword evidence="2" id="KW-1185">Reference proteome</keyword>
<reference evidence="3" key="1">
    <citation type="submission" date="2025-08" db="UniProtKB">
        <authorList>
            <consortium name="RefSeq"/>
        </authorList>
    </citation>
    <scope>IDENTIFICATION</scope>
    <source>
        <strain evidence="3">MV-25-SWS-2005</strain>
        <tissue evidence="3">Whole body</tissue>
    </source>
</reference>
<dbReference type="ExpressionAtlas" id="A0A6I8V099">
    <property type="expression patterns" value="baseline"/>
</dbReference>
<evidence type="ECO:0000256" key="1">
    <source>
        <dbReference type="SAM" id="MobiDB-lite"/>
    </source>
</evidence>
<sequence length="232" mass="25797">MDGKNKNFGRFLQCQGEGDSDRSIDSSRIQEPPFDLRDRSSRGLGAVLNSTGLFTAGSHVWPSVFVPPPQQPPLARHPAAAPRRSHEEKVAQGQIIKLLAVQEKTRTLVRSISKQLPTADHRRLFHEDVVRQQLHMERQHQSLLKQRLLSVKRANSGTVMRQYAPIRRHYPWPPMTQEDVASLEARLVADLAKLSLTTKPGTASQAAAATAQTEATRMSLDEKTPGNSDSSE</sequence>
<feature type="region of interest" description="Disordered" evidence="1">
    <location>
        <begin position="1"/>
        <end position="41"/>
    </location>
</feature>
<name>A0A6I8V099_DROPS</name>
<feature type="region of interest" description="Disordered" evidence="1">
    <location>
        <begin position="199"/>
        <end position="232"/>
    </location>
</feature>
<dbReference type="KEGG" id="dpo:6901393"/>
<accession>A0A6I8V099</accession>
<organism evidence="2 3">
    <name type="scientific">Drosophila pseudoobscura pseudoobscura</name>
    <name type="common">Fruit fly</name>
    <dbReference type="NCBI Taxonomy" id="46245"/>
    <lineage>
        <taxon>Eukaryota</taxon>
        <taxon>Metazoa</taxon>
        <taxon>Ecdysozoa</taxon>
        <taxon>Arthropoda</taxon>
        <taxon>Hexapoda</taxon>
        <taxon>Insecta</taxon>
        <taxon>Pterygota</taxon>
        <taxon>Neoptera</taxon>
        <taxon>Endopterygota</taxon>
        <taxon>Diptera</taxon>
        <taxon>Brachycera</taxon>
        <taxon>Muscomorpha</taxon>
        <taxon>Ephydroidea</taxon>
        <taxon>Drosophilidae</taxon>
        <taxon>Drosophila</taxon>
        <taxon>Sophophora</taxon>
    </lineage>
</organism>
<gene>
    <name evidence="3" type="primary">LOC6901393</name>
</gene>
<protein>
    <submittedName>
        <fullName evidence="3">Uncharacterized protein</fullName>
    </submittedName>
</protein>
<feature type="compositionally biased region" description="Low complexity" evidence="1">
    <location>
        <begin position="202"/>
        <end position="216"/>
    </location>
</feature>
<dbReference type="Proteomes" id="UP000001819">
    <property type="component" value="Chromosome X"/>
</dbReference>
<evidence type="ECO:0000313" key="2">
    <source>
        <dbReference type="Proteomes" id="UP000001819"/>
    </source>
</evidence>
<dbReference type="AlphaFoldDB" id="A0A6I8V099"/>
<proteinExistence type="predicted"/>